<dbReference type="InterPro" id="IPR003115">
    <property type="entry name" value="ParB_N"/>
</dbReference>
<feature type="domain" description="ParB-like N-terminal" evidence="4">
    <location>
        <begin position="27"/>
        <end position="116"/>
    </location>
</feature>
<dbReference type="SMART" id="SM00470">
    <property type="entry name" value="ParB"/>
    <property type="match status" value="1"/>
</dbReference>
<dbReference type="STRING" id="1605367.AFM12_11780"/>
<evidence type="ECO:0000313" key="6">
    <source>
        <dbReference type="Proteomes" id="UP000050454"/>
    </source>
</evidence>
<dbReference type="GO" id="GO:0007059">
    <property type="term" value="P:chromosome segregation"/>
    <property type="evidence" value="ECO:0007669"/>
    <property type="project" value="UniProtKB-KW"/>
</dbReference>
<gene>
    <name evidence="5" type="ORF">AFM12_11780</name>
</gene>
<dbReference type="EMBL" id="LGTQ01000009">
    <property type="protein sequence ID" value="KPM47903.1"/>
    <property type="molecule type" value="Genomic_DNA"/>
</dbReference>
<dbReference type="SUPFAM" id="SSF110849">
    <property type="entry name" value="ParB/Sulfiredoxin"/>
    <property type="match status" value="1"/>
</dbReference>
<dbReference type="NCBIfam" id="TIGR00180">
    <property type="entry name" value="parB_part"/>
    <property type="match status" value="1"/>
</dbReference>
<name>A0A0P7C046_9BACT</name>
<dbReference type="InterPro" id="IPR041468">
    <property type="entry name" value="HTH_ParB/Spo0J"/>
</dbReference>
<dbReference type="CDD" id="cd16393">
    <property type="entry name" value="SPO0J_N"/>
    <property type="match status" value="1"/>
</dbReference>
<comment type="similarity">
    <text evidence="1">Belongs to the ParB family.</text>
</comment>
<dbReference type="Proteomes" id="UP000050454">
    <property type="component" value="Unassembled WGS sequence"/>
</dbReference>
<dbReference type="InterPro" id="IPR004437">
    <property type="entry name" value="ParB/RepB/Spo0J"/>
</dbReference>
<keyword evidence="6" id="KW-1185">Reference proteome</keyword>
<dbReference type="InterPro" id="IPR036086">
    <property type="entry name" value="ParB/Sulfiredoxin_sf"/>
</dbReference>
<dbReference type="InterPro" id="IPR050336">
    <property type="entry name" value="Chromosome_partition/occlusion"/>
</dbReference>
<sequence length="283" mass="31734">MAKGLSALLSDSDLVVSKKVASFEGVQQVLVSKIKANPHQPRTEFDEEALEELAESIKVHGIIQPLTVREVDGEYELISGERRLRASKLAGLNEVPAYIRNVDDQRSLEMALIENIQRQNLNAIEVALSFQRMIDDCGLKQNELGSRVGKNRTTVNNYLRLLQLPAVIQSAITLGKISMGQARPLITLEDEAFQLELFHKIINQGLSARKVEELVKAENAFGDTFSPLETYREDMRIEEISLRGKTKVPLKIKVSDVDKGHISVPFESEDQLNEFLEKLGLDQ</sequence>
<dbReference type="Pfam" id="PF02195">
    <property type="entry name" value="ParB_N"/>
    <property type="match status" value="1"/>
</dbReference>
<dbReference type="PANTHER" id="PTHR33375:SF1">
    <property type="entry name" value="CHROMOSOME-PARTITIONING PROTEIN PARB-RELATED"/>
    <property type="match status" value="1"/>
</dbReference>
<comment type="caution">
    <text evidence="5">The sequence shown here is derived from an EMBL/GenBank/DDBJ whole genome shotgun (WGS) entry which is preliminary data.</text>
</comment>
<proteinExistence type="inferred from homology"/>
<dbReference type="SUPFAM" id="SSF109709">
    <property type="entry name" value="KorB DNA-binding domain-like"/>
    <property type="match status" value="1"/>
</dbReference>
<dbReference type="FunFam" id="1.10.10.2830:FF:000001">
    <property type="entry name" value="Chromosome partitioning protein ParB"/>
    <property type="match status" value="1"/>
</dbReference>
<dbReference type="RefSeq" id="WP_055148438.1">
    <property type="nucleotide sequence ID" value="NZ_JXSZ01000009.1"/>
</dbReference>
<evidence type="ECO:0000256" key="1">
    <source>
        <dbReference type="ARBA" id="ARBA00006295"/>
    </source>
</evidence>
<dbReference type="PATRIC" id="fig|1605367.3.peg.3758"/>
<dbReference type="GO" id="GO:0003677">
    <property type="term" value="F:DNA binding"/>
    <property type="evidence" value="ECO:0007669"/>
    <property type="project" value="UniProtKB-KW"/>
</dbReference>
<accession>A0A0P7C046</accession>
<dbReference type="Gene3D" id="1.10.10.2830">
    <property type="match status" value="1"/>
</dbReference>
<dbReference type="Pfam" id="PF17762">
    <property type="entry name" value="HTH_ParB"/>
    <property type="match status" value="1"/>
</dbReference>
<evidence type="ECO:0000313" key="5">
    <source>
        <dbReference type="EMBL" id="KPM47903.1"/>
    </source>
</evidence>
<dbReference type="FunFam" id="3.90.1530.30:FF:000001">
    <property type="entry name" value="Chromosome partitioning protein ParB"/>
    <property type="match status" value="1"/>
</dbReference>
<keyword evidence="3" id="KW-0238">DNA-binding</keyword>
<organism evidence="5 6">
    <name type="scientific">Jiulongibacter sediminis</name>
    <dbReference type="NCBI Taxonomy" id="1605367"/>
    <lineage>
        <taxon>Bacteria</taxon>
        <taxon>Pseudomonadati</taxon>
        <taxon>Bacteroidota</taxon>
        <taxon>Cytophagia</taxon>
        <taxon>Cytophagales</taxon>
        <taxon>Leadbetterellaceae</taxon>
        <taxon>Jiulongibacter</taxon>
    </lineage>
</organism>
<evidence type="ECO:0000256" key="3">
    <source>
        <dbReference type="ARBA" id="ARBA00023125"/>
    </source>
</evidence>
<protein>
    <recommendedName>
        <fullName evidence="4">ParB-like N-terminal domain-containing protein</fullName>
    </recommendedName>
</protein>
<dbReference type="Gene3D" id="3.90.1530.30">
    <property type="match status" value="1"/>
</dbReference>
<dbReference type="PANTHER" id="PTHR33375">
    <property type="entry name" value="CHROMOSOME-PARTITIONING PROTEIN PARB-RELATED"/>
    <property type="match status" value="1"/>
</dbReference>
<evidence type="ECO:0000259" key="4">
    <source>
        <dbReference type="SMART" id="SM00470"/>
    </source>
</evidence>
<evidence type="ECO:0000256" key="2">
    <source>
        <dbReference type="ARBA" id="ARBA00022829"/>
    </source>
</evidence>
<dbReference type="GO" id="GO:0005694">
    <property type="term" value="C:chromosome"/>
    <property type="evidence" value="ECO:0007669"/>
    <property type="project" value="TreeGrafter"/>
</dbReference>
<dbReference type="OrthoDB" id="9802051at2"/>
<reference evidence="5 6" key="1">
    <citation type="submission" date="2015-07" db="EMBL/GenBank/DDBJ databases">
        <title>The draft genome sequence of Leadbetterella sp. JN14-9.</title>
        <authorList>
            <person name="Liu Y."/>
            <person name="Du J."/>
            <person name="Shao Z."/>
        </authorList>
    </citation>
    <scope>NUCLEOTIDE SEQUENCE [LARGE SCALE GENOMIC DNA]</scope>
    <source>
        <strain evidence="5 6">JN14-9</strain>
    </source>
</reference>
<dbReference type="AlphaFoldDB" id="A0A0P7C046"/>
<keyword evidence="2" id="KW-0159">Chromosome partition</keyword>